<dbReference type="PROSITE" id="PS51664">
    <property type="entry name" value="YCAO"/>
    <property type="match status" value="1"/>
</dbReference>
<sequence length="446" mass="48400">MTMRHDIHQDEALGTELLRVNSLVSDEGGLINAVQQITSNKDPFAIFTATLGALERLQKNIRVAPGSKAGIELAGSGGGTNRQLARAIAIVEAVERYSSCVPPTDLHWASAAELGREAVDIGSLPRCSATELADSRCPVRPFDSAERIRWTTAWSSRRQELLWIPATLVWMHLEALTASERLTVPISTGCAAHTDPAQALLNGVCEVVERDAIALTWLLRLKLPEIDLVDAPAHVREAVAVADSSGRRHRFFDATTDTGIPTIYCVDTDEESLTLRHVVMCSTELDPARAIVKIVREIASSRIALENAGPAPADIADFHSVTDGARFMGHPDRAAAFSFLLDDDRPRIPFSSVANLDQTDPKASLIAVVARLQEAGCDVLSIDISTVEAQTVGLTVVRVVVPELMPLSFAHRARYLAHQRLHDVAHHLGRGALDEADLNPYPQPFA</sequence>
<dbReference type="Gene3D" id="3.30.160.660">
    <property type="match status" value="1"/>
</dbReference>
<accession>A0A160KUH8</accession>
<evidence type="ECO:0000259" key="1">
    <source>
        <dbReference type="PROSITE" id="PS51664"/>
    </source>
</evidence>
<dbReference type="InterPro" id="IPR003776">
    <property type="entry name" value="YcaO-like_dom"/>
</dbReference>
<dbReference type="KEGG" id="rtn:A6122_2454"/>
<dbReference type="EMBL" id="CP015515">
    <property type="protein sequence ID" value="AND17570.1"/>
    <property type="molecule type" value="Genomic_DNA"/>
</dbReference>
<name>A0A160KUH8_9MICO</name>
<dbReference type="Pfam" id="PF02624">
    <property type="entry name" value="YcaO"/>
    <property type="match status" value="1"/>
</dbReference>
<dbReference type="AlphaFoldDB" id="A0A160KUH8"/>
<protein>
    <submittedName>
        <fullName evidence="2">Cytoplasmic protein</fullName>
    </submittedName>
</protein>
<dbReference type="RefSeq" id="WP_084416050.1">
    <property type="nucleotide sequence ID" value="NZ_CP015515.1"/>
</dbReference>
<dbReference type="Gene3D" id="3.30.40.250">
    <property type="match status" value="1"/>
</dbReference>
<dbReference type="PANTHER" id="PTHR37809:SF1">
    <property type="entry name" value="RIBOSOMAL PROTEIN S12 METHYLTHIOTRANSFERASE ACCESSORY FACTOR YCAO"/>
    <property type="match status" value="1"/>
</dbReference>
<dbReference type="STRING" id="33888.A6122_2454"/>
<organism evidence="2 3">
    <name type="scientific">Rathayibacter tritici</name>
    <dbReference type="NCBI Taxonomy" id="33888"/>
    <lineage>
        <taxon>Bacteria</taxon>
        <taxon>Bacillati</taxon>
        <taxon>Actinomycetota</taxon>
        <taxon>Actinomycetes</taxon>
        <taxon>Micrococcales</taxon>
        <taxon>Microbacteriaceae</taxon>
        <taxon>Rathayibacter</taxon>
    </lineage>
</organism>
<dbReference type="OrthoDB" id="2379922at2"/>
<evidence type="ECO:0000313" key="2">
    <source>
        <dbReference type="EMBL" id="AND17570.1"/>
    </source>
</evidence>
<proteinExistence type="predicted"/>
<dbReference type="Gene3D" id="3.30.1330.230">
    <property type="match status" value="1"/>
</dbReference>
<keyword evidence="3" id="KW-1185">Reference proteome</keyword>
<dbReference type="PANTHER" id="PTHR37809">
    <property type="entry name" value="RIBOSOMAL PROTEIN S12 METHYLTHIOTRANSFERASE ACCESSORY FACTOR YCAO"/>
    <property type="match status" value="1"/>
</dbReference>
<feature type="domain" description="YcaO" evidence="1">
    <location>
        <begin position="77"/>
        <end position="446"/>
    </location>
</feature>
<dbReference type="Proteomes" id="UP000077071">
    <property type="component" value="Chromosome"/>
</dbReference>
<reference evidence="2 3" key="1">
    <citation type="submission" date="2016-05" db="EMBL/GenBank/DDBJ databases">
        <title>Complete genome sequence of Rathayibacter tritici NCPPB 1953.</title>
        <authorList>
            <person name="Park J."/>
            <person name="Lee H.-H."/>
            <person name="Lee S.-W."/>
            <person name="Seo Y.-S."/>
        </authorList>
    </citation>
    <scope>NUCLEOTIDE SEQUENCE [LARGE SCALE GENOMIC DNA]</scope>
    <source>
        <strain evidence="2 3">NCPPB 1953</strain>
    </source>
</reference>
<dbReference type="NCBIfam" id="TIGR03604">
    <property type="entry name" value="TOMM_cyclo_SagD"/>
    <property type="match status" value="1"/>
</dbReference>
<evidence type="ECO:0000313" key="3">
    <source>
        <dbReference type="Proteomes" id="UP000077071"/>
    </source>
</evidence>
<dbReference type="InterPro" id="IPR027624">
    <property type="entry name" value="TOMM_cyclo_SagD"/>
</dbReference>
<gene>
    <name evidence="2" type="ORF">A6122_2454</name>
</gene>
<dbReference type="PATRIC" id="fig|33888.3.peg.2740"/>